<gene>
    <name evidence="6" type="ORF">TeGR_g11381</name>
</gene>
<keyword evidence="2" id="KW-0276">Fatty acid metabolism</keyword>
<feature type="compositionally biased region" description="Basic and acidic residues" evidence="4">
    <location>
        <begin position="75"/>
        <end position="85"/>
    </location>
</feature>
<dbReference type="Pfam" id="PF00501">
    <property type="entry name" value="AMP-binding"/>
    <property type="match status" value="1"/>
</dbReference>
<feature type="compositionally biased region" description="Basic and acidic residues" evidence="4">
    <location>
        <begin position="34"/>
        <end position="61"/>
    </location>
</feature>
<dbReference type="SUPFAM" id="SSF56801">
    <property type="entry name" value="Acetyl-CoA synthetase-like"/>
    <property type="match status" value="1"/>
</dbReference>
<organism evidence="6 7">
    <name type="scientific">Tetraparma gracilis</name>
    <dbReference type="NCBI Taxonomy" id="2962635"/>
    <lineage>
        <taxon>Eukaryota</taxon>
        <taxon>Sar</taxon>
        <taxon>Stramenopiles</taxon>
        <taxon>Ochrophyta</taxon>
        <taxon>Bolidophyceae</taxon>
        <taxon>Parmales</taxon>
        <taxon>Triparmaceae</taxon>
        <taxon>Tetraparma</taxon>
    </lineage>
</organism>
<evidence type="ECO:0000256" key="4">
    <source>
        <dbReference type="SAM" id="MobiDB-lite"/>
    </source>
</evidence>
<dbReference type="InterPro" id="IPR020845">
    <property type="entry name" value="AMP-binding_CS"/>
</dbReference>
<accession>A0ABQ6N1L1</accession>
<protein>
    <recommendedName>
        <fullName evidence="5">AMP-dependent synthetase/ligase domain-containing protein</fullName>
    </recommendedName>
</protein>
<dbReference type="InterPro" id="IPR000873">
    <property type="entry name" value="AMP-dep_synth/lig_dom"/>
</dbReference>
<keyword evidence="3" id="KW-0443">Lipid metabolism</keyword>
<feature type="compositionally biased region" description="Basic and acidic residues" evidence="4">
    <location>
        <begin position="92"/>
        <end position="119"/>
    </location>
</feature>
<dbReference type="InterPro" id="IPR042099">
    <property type="entry name" value="ANL_N_sf"/>
</dbReference>
<evidence type="ECO:0000313" key="7">
    <source>
        <dbReference type="Proteomes" id="UP001165060"/>
    </source>
</evidence>
<name>A0ABQ6N1L1_9STRA</name>
<sequence length="827" mass="91310">MATDAHIASEREKSYHQAQAAATARRKSRFQEITGKKEVSVPGSNHERSVRDDMAARDARSAKIAATPSNLGAVSEDKAGGRAEEVPVEAIAEAKEAEAEEAGEAKDEALGEPPKAEEPVKIETEKEKRDRIAMEEFKAFQAKQQPFVMSNEAKVPPPATFAGGARRQSSAMPGAVVNPMLGQCLDSSSPPITLFDGFKQTVKEFRDEPALLWKDAHGEKYQQVCWEEYYNNAINFGRALLAHKVQMHSSVNILGFNSPEWFYALMGCVAVGGIAAGIYTTNLPEAVSYIINHSDCEVICFDSDDQFKKVMQEAPKCPNLRVAVQWFKTEQINPQTNKVWESGDLIDERVKYMYWPDFISRGYAKSPEDVEAIISKIEPGHCASLIYTSGTTGPPKAVMISHDNAVWTSHAAEHVMGGGSNKDRLMSYLPLSHIAAQMLDIFMPVLTGAKVYFALPDALKGTLAIQLQCVRPTLFFGVPRVWEKIHEKMMEVAKKLAGTMAAKAGAWAKKQGSERNERAQFGHTKGGMPLKWAMAHLILNKIHKKIGLNKCRGCFTGAAPISPKILNYFASIDVPIYELFGQSECTGPHTMNFPGFWKIGTCGRKLEGTEMRVDAETGELQYRGRHIFMGYLKNEEETKKTVNPEGWLCSGDQAKIDEDGFMSITGRIKELIITAGGENIPPVIIEDNMMTHLGGDNGISNVMVIGEKQKFLSMIVCPQCHLDDEGEPTTDLGQAALQISIDLDSMATNIQMASECEKWQKHVQDLVTEANKTTTSNAQKITKFCFADKDFSIGDDTLTPTMKLKRKIVSAKYDAKIKAMYGDAFCE</sequence>
<keyword evidence="7" id="KW-1185">Reference proteome</keyword>
<dbReference type="Proteomes" id="UP001165060">
    <property type="component" value="Unassembled WGS sequence"/>
</dbReference>
<reference evidence="6 7" key="1">
    <citation type="journal article" date="2023" name="Commun. Biol.">
        <title>Genome analysis of Parmales, the sister group of diatoms, reveals the evolutionary specialization of diatoms from phago-mixotrophs to photoautotrophs.</title>
        <authorList>
            <person name="Ban H."/>
            <person name="Sato S."/>
            <person name="Yoshikawa S."/>
            <person name="Yamada K."/>
            <person name="Nakamura Y."/>
            <person name="Ichinomiya M."/>
            <person name="Sato N."/>
            <person name="Blanc-Mathieu R."/>
            <person name="Endo H."/>
            <person name="Kuwata A."/>
            <person name="Ogata H."/>
        </authorList>
    </citation>
    <scope>NUCLEOTIDE SEQUENCE [LARGE SCALE GENOMIC DNA]</scope>
</reference>
<proteinExistence type="predicted"/>
<evidence type="ECO:0000259" key="5">
    <source>
        <dbReference type="Pfam" id="PF00501"/>
    </source>
</evidence>
<dbReference type="Gene3D" id="3.40.50.12780">
    <property type="entry name" value="N-terminal domain of ligase-like"/>
    <property type="match status" value="1"/>
</dbReference>
<feature type="region of interest" description="Disordered" evidence="4">
    <location>
        <begin position="1"/>
        <end position="119"/>
    </location>
</feature>
<evidence type="ECO:0000256" key="3">
    <source>
        <dbReference type="ARBA" id="ARBA00023098"/>
    </source>
</evidence>
<dbReference type="PANTHER" id="PTHR43272:SF32">
    <property type="entry name" value="AMP-DEPENDENT SYNTHETASE_LIGASE DOMAIN-CONTAINING PROTEIN"/>
    <property type="match status" value="1"/>
</dbReference>
<comment type="caution">
    <text evidence="6">The sequence shown here is derived from an EMBL/GenBank/DDBJ whole genome shotgun (WGS) entry which is preliminary data.</text>
</comment>
<feature type="domain" description="AMP-dependent synthetase/ligase" evidence="5">
    <location>
        <begin position="198"/>
        <end position="632"/>
    </location>
</feature>
<dbReference type="PROSITE" id="PS00455">
    <property type="entry name" value="AMP_BINDING"/>
    <property type="match status" value="1"/>
</dbReference>
<keyword evidence="1" id="KW-0436">Ligase</keyword>
<evidence type="ECO:0000313" key="6">
    <source>
        <dbReference type="EMBL" id="GMI38424.1"/>
    </source>
</evidence>
<dbReference type="EMBL" id="BRYB01002030">
    <property type="protein sequence ID" value="GMI38424.1"/>
    <property type="molecule type" value="Genomic_DNA"/>
</dbReference>
<evidence type="ECO:0000256" key="1">
    <source>
        <dbReference type="ARBA" id="ARBA00022598"/>
    </source>
</evidence>
<dbReference type="PANTHER" id="PTHR43272">
    <property type="entry name" value="LONG-CHAIN-FATTY-ACID--COA LIGASE"/>
    <property type="match status" value="1"/>
</dbReference>
<evidence type="ECO:0000256" key="2">
    <source>
        <dbReference type="ARBA" id="ARBA00022832"/>
    </source>
</evidence>